<evidence type="ECO:0000313" key="1">
    <source>
        <dbReference type="EMBL" id="ABN07491.1"/>
    </source>
</evidence>
<dbReference type="InterPro" id="IPR008930">
    <property type="entry name" value="Terpenoid_cyclase/PrenylTrfase"/>
</dbReference>
<protein>
    <submittedName>
        <fullName evidence="1">Uncharacterized protein</fullName>
    </submittedName>
</protein>
<dbReference type="HOGENOM" id="CLU_848912_0_0_2"/>
<proteinExistence type="predicted"/>
<dbReference type="RefSeq" id="WP_011833694.1">
    <property type="nucleotide sequence ID" value="NC_008942.1"/>
</dbReference>
<reference evidence="1 2" key="1">
    <citation type="journal article" date="2009" name="Stand. Genomic Sci.">
        <title>Complete genome sequence of Methanocorpusculum labreanum type strain Z.</title>
        <authorList>
            <person name="Anderson I.J."/>
            <person name="Sieprawska-Lupa M."/>
            <person name="Goltsman E."/>
            <person name="Lapidus A."/>
            <person name="Copeland A."/>
            <person name="Glavina Del Rio T."/>
            <person name="Tice H."/>
            <person name="Dalin E."/>
            <person name="Barry K."/>
            <person name="Pitluck S."/>
            <person name="Hauser L."/>
            <person name="Land M."/>
            <person name="Lucas S."/>
            <person name="Richardson P."/>
            <person name="Whitman W.B."/>
            <person name="Kyrpides N.C."/>
        </authorList>
    </citation>
    <scope>NUCLEOTIDE SEQUENCE [LARGE SCALE GENOMIC DNA]</scope>
    <source>
        <strain evidence="2">ATCC 43576 / DSM 4855 / Z</strain>
    </source>
</reference>
<dbReference type="EMBL" id="CP000559">
    <property type="protein sequence ID" value="ABN07491.1"/>
    <property type="molecule type" value="Genomic_DNA"/>
</dbReference>
<keyword evidence="2" id="KW-1185">Reference proteome</keyword>
<dbReference type="Proteomes" id="UP000000365">
    <property type="component" value="Chromosome"/>
</dbReference>
<accession>A2ST35</accession>
<name>A2ST35_METLZ</name>
<dbReference type="STRING" id="410358.Mlab_1324"/>
<evidence type="ECO:0000313" key="2">
    <source>
        <dbReference type="Proteomes" id="UP000000365"/>
    </source>
</evidence>
<organism evidence="1 2">
    <name type="scientific">Methanocorpusculum labreanum (strain ATCC 43576 / DSM 4855 / Z)</name>
    <dbReference type="NCBI Taxonomy" id="410358"/>
    <lineage>
        <taxon>Archaea</taxon>
        <taxon>Methanobacteriati</taxon>
        <taxon>Methanobacteriota</taxon>
        <taxon>Stenosarchaea group</taxon>
        <taxon>Methanomicrobia</taxon>
        <taxon>Methanomicrobiales</taxon>
        <taxon>Methanocorpusculaceae</taxon>
        <taxon>Methanocorpusculum</taxon>
    </lineage>
</organism>
<sequence length="327" mass="36684">MNAQEKGDGYTADLLRDGEAWLQYAARSTVLQEDPSSLTDLHDRALADPKIQALIRDIADFHGVLVTSHKNAGLPIHKLLFLLDLGFGVEVPEINAAVEAILAHKDENGVYQSKINIPRHFGGSGEDTFGWALCDAPLLLLALVRAGVDYEASIRQGVAYLLGFFAGDGFPCVVSKELGRFRGPGKKSDNCPYASLIMLRLLSEIPEYRDSETAKGLADGLLSLWERSLEVHPYMFYMGTDFRKLKAPALWYDIVSVADVLSRFDFVRQDPGFREMTAVIRGKMREDGLFVPESVYQKFKGWDFGQKKQPSLYLTFLCRRILERSRQ</sequence>
<dbReference type="SUPFAM" id="SSF48239">
    <property type="entry name" value="Terpenoid cyclases/Protein prenyltransferases"/>
    <property type="match status" value="1"/>
</dbReference>
<dbReference type="GeneID" id="4794589"/>
<dbReference type="AlphaFoldDB" id="A2ST35"/>
<dbReference type="eggNOG" id="arCOG12322">
    <property type="taxonomic scope" value="Archaea"/>
</dbReference>
<dbReference type="KEGG" id="mla:Mlab_1324"/>
<gene>
    <name evidence="1" type="ordered locus">Mlab_1324</name>
</gene>
<dbReference type="OrthoDB" id="378575at2157"/>